<organism evidence="6 7">
    <name type="scientific">Acaryochloris marina (strain MBIC 11017)</name>
    <dbReference type="NCBI Taxonomy" id="329726"/>
    <lineage>
        <taxon>Bacteria</taxon>
        <taxon>Bacillati</taxon>
        <taxon>Cyanobacteriota</taxon>
        <taxon>Cyanophyceae</taxon>
        <taxon>Acaryochloridales</taxon>
        <taxon>Acaryochloridaceae</taxon>
        <taxon>Acaryochloris</taxon>
    </lineage>
</organism>
<evidence type="ECO:0000256" key="3">
    <source>
        <dbReference type="ARBA" id="ARBA00022729"/>
    </source>
</evidence>
<evidence type="ECO:0000313" key="7">
    <source>
        <dbReference type="Proteomes" id="UP000000268"/>
    </source>
</evidence>
<protein>
    <submittedName>
        <fullName evidence="6">Uncharacterized protein</fullName>
    </submittedName>
</protein>
<keyword evidence="3" id="KW-0732">Signal</keyword>
<dbReference type="Proteomes" id="UP000000268">
    <property type="component" value="Chromosome"/>
</dbReference>
<dbReference type="Gene3D" id="1.20.120.1490">
    <property type="match status" value="1"/>
</dbReference>
<dbReference type="RefSeq" id="WP_010472705.1">
    <property type="nucleotide sequence ID" value="NC_009925.1"/>
</dbReference>
<dbReference type="InterPro" id="IPR012899">
    <property type="entry name" value="LTXXQ"/>
</dbReference>
<keyword evidence="4" id="KW-0574">Periplasm</keyword>
<keyword evidence="7" id="KW-1185">Reference proteome</keyword>
<dbReference type="eggNOG" id="COG3678">
    <property type="taxonomic scope" value="Bacteria"/>
</dbReference>
<comment type="similarity">
    <text evidence="2">Belongs to the CpxP/Spy family.</text>
</comment>
<dbReference type="EMBL" id="CP000828">
    <property type="protein sequence ID" value="ABW30490.1"/>
    <property type="molecule type" value="Genomic_DNA"/>
</dbReference>
<feature type="compositionally biased region" description="Basic residues" evidence="5">
    <location>
        <begin position="150"/>
        <end position="167"/>
    </location>
</feature>
<dbReference type="InterPro" id="IPR052211">
    <property type="entry name" value="Cpx_auxiliary_protein"/>
</dbReference>
<dbReference type="PANTHER" id="PTHR38102:SF1">
    <property type="entry name" value="PERIPLASMIC CHAPERONE SPY"/>
    <property type="match status" value="1"/>
</dbReference>
<sequence>MKFRAVYLLAALPLLIPIGNGLNIATESLFPSYAIAQETTEKPNKEEFKKRRREQFRQQLNLSPEQAAEIDQIREQNKQDKQAKREALRAARDKMQTLMGSDATDDELRAQHRVLQDLRRDMGEARFETKLKIRQVLTPEQRTKMAEFKKQRKGRWGRRHGRRHHRPGSAQGE</sequence>
<name>B0CE16_ACAM1</name>
<dbReference type="OrthoDB" id="531812at2"/>
<dbReference type="KEGG" id="amr:AM1_5536"/>
<evidence type="ECO:0000256" key="4">
    <source>
        <dbReference type="ARBA" id="ARBA00022764"/>
    </source>
</evidence>
<dbReference type="GO" id="GO:0042597">
    <property type="term" value="C:periplasmic space"/>
    <property type="evidence" value="ECO:0007669"/>
    <property type="project" value="UniProtKB-SubCell"/>
</dbReference>
<gene>
    <name evidence="6" type="ordered locus">AM1_5536</name>
</gene>
<proteinExistence type="inferred from homology"/>
<evidence type="ECO:0000313" key="6">
    <source>
        <dbReference type="EMBL" id="ABW30490.1"/>
    </source>
</evidence>
<accession>B0CE16</accession>
<dbReference type="CDD" id="cd09916">
    <property type="entry name" value="CpxP_like"/>
    <property type="match status" value="1"/>
</dbReference>
<dbReference type="PANTHER" id="PTHR38102">
    <property type="entry name" value="PERIPLASMIC CHAPERONE SPY"/>
    <property type="match status" value="1"/>
</dbReference>
<evidence type="ECO:0000256" key="2">
    <source>
        <dbReference type="ARBA" id="ARBA00008441"/>
    </source>
</evidence>
<reference evidence="6 7" key="1">
    <citation type="journal article" date="2008" name="Proc. Natl. Acad. Sci. U.S.A.">
        <title>Niche adaptation and genome expansion in the chlorophyll d-producing cyanobacterium Acaryochloris marina.</title>
        <authorList>
            <person name="Swingley W.D."/>
            <person name="Chen M."/>
            <person name="Cheung P.C."/>
            <person name="Conrad A.L."/>
            <person name="Dejesa L.C."/>
            <person name="Hao J."/>
            <person name="Honchak B.M."/>
            <person name="Karbach L.E."/>
            <person name="Kurdoglu A."/>
            <person name="Lahiri S."/>
            <person name="Mastrian S.D."/>
            <person name="Miyashita H."/>
            <person name="Page L."/>
            <person name="Ramakrishna P."/>
            <person name="Satoh S."/>
            <person name="Sattley W.M."/>
            <person name="Shimada Y."/>
            <person name="Taylor H.L."/>
            <person name="Tomo T."/>
            <person name="Tsuchiya T."/>
            <person name="Wang Z.T."/>
            <person name="Raymond J."/>
            <person name="Mimuro M."/>
            <person name="Blankenship R.E."/>
            <person name="Touchman J.W."/>
        </authorList>
    </citation>
    <scope>NUCLEOTIDE SEQUENCE [LARGE SCALE GENOMIC DNA]</scope>
    <source>
        <strain evidence="7">MBIC 11017</strain>
    </source>
</reference>
<comment type="subcellular location">
    <subcellularLocation>
        <location evidence="1">Periplasm</location>
    </subcellularLocation>
</comment>
<evidence type="ECO:0000256" key="5">
    <source>
        <dbReference type="SAM" id="MobiDB-lite"/>
    </source>
</evidence>
<dbReference type="AlphaFoldDB" id="B0CE16"/>
<feature type="region of interest" description="Disordered" evidence="5">
    <location>
        <begin position="141"/>
        <end position="173"/>
    </location>
</feature>
<dbReference type="Pfam" id="PF07813">
    <property type="entry name" value="LTXXQ"/>
    <property type="match status" value="1"/>
</dbReference>
<dbReference type="HOGENOM" id="CLU_123310_1_0_3"/>
<evidence type="ECO:0000256" key="1">
    <source>
        <dbReference type="ARBA" id="ARBA00004418"/>
    </source>
</evidence>